<protein>
    <submittedName>
        <fullName evidence="3">Collagen triple helix repeat protein</fullName>
    </submittedName>
</protein>
<feature type="region of interest" description="Disordered" evidence="2">
    <location>
        <begin position="200"/>
        <end position="222"/>
    </location>
</feature>
<evidence type="ECO:0000313" key="4">
    <source>
        <dbReference type="Proteomes" id="UP001331761"/>
    </source>
</evidence>
<dbReference type="Proteomes" id="UP001331761">
    <property type="component" value="Unassembled WGS sequence"/>
</dbReference>
<feature type="compositionally biased region" description="Polar residues" evidence="2">
    <location>
        <begin position="144"/>
        <end position="159"/>
    </location>
</feature>
<evidence type="ECO:0000313" key="3">
    <source>
        <dbReference type="EMBL" id="KAK5967889.1"/>
    </source>
</evidence>
<dbReference type="Pfam" id="PF01391">
    <property type="entry name" value="Collagen"/>
    <property type="match status" value="2"/>
</dbReference>
<reference evidence="3 4" key="1">
    <citation type="submission" date="2019-10" db="EMBL/GenBank/DDBJ databases">
        <title>Assembly and Annotation for the nematode Trichostrongylus colubriformis.</title>
        <authorList>
            <person name="Martin J."/>
        </authorList>
    </citation>
    <scope>NUCLEOTIDE SEQUENCE [LARGE SCALE GENOMIC DNA]</scope>
    <source>
        <strain evidence="3">G859</strain>
        <tissue evidence="3">Whole worm</tissue>
    </source>
</reference>
<proteinExistence type="predicted"/>
<dbReference type="GO" id="GO:0005581">
    <property type="term" value="C:collagen trimer"/>
    <property type="evidence" value="ECO:0007669"/>
    <property type="project" value="UniProtKB-KW"/>
</dbReference>
<evidence type="ECO:0000256" key="1">
    <source>
        <dbReference type="ARBA" id="ARBA00022737"/>
    </source>
</evidence>
<dbReference type="GO" id="GO:0030020">
    <property type="term" value="F:extracellular matrix structural constituent conferring tensile strength"/>
    <property type="evidence" value="ECO:0007669"/>
    <property type="project" value="TreeGrafter"/>
</dbReference>
<evidence type="ECO:0000256" key="2">
    <source>
        <dbReference type="SAM" id="MobiDB-lite"/>
    </source>
</evidence>
<name>A0AAN8IBC5_TRICO</name>
<dbReference type="PANTHER" id="PTHR24023:SF1082">
    <property type="entry name" value="COLLAGEN TRIPLE HELIX REPEAT"/>
    <property type="match status" value="1"/>
</dbReference>
<dbReference type="GO" id="GO:0030198">
    <property type="term" value="P:extracellular matrix organization"/>
    <property type="evidence" value="ECO:0007669"/>
    <property type="project" value="TreeGrafter"/>
</dbReference>
<organism evidence="3 4">
    <name type="scientific">Trichostrongylus colubriformis</name>
    <name type="common">Black scour worm</name>
    <dbReference type="NCBI Taxonomy" id="6319"/>
    <lineage>
        <taxon>Eukaryota</taxon>
        <taxon>Metazoa</taxon>
        <taxon>Ecdysozoa</taxon>
        <taxon>Nematoda</taxon>
        <taxon>Chromadorea</taxon>
        <taxon>Rhabditida</taxon>
        <taxon>Rhabditina</taxon>
        <taxon>Rhabditomorpha</taxon>
        <taxon>Strongyloidea</taxon>
        <taxon>Trichostrongylidae</taxon>
        <taxon>Trichostrongylus</taxon>
    </lineage>
</organism>
<dbReference type="EMBL" id="WIXE01021973">
    <property type="protein sequence ID" value="KAK5967889.1"/>
    <property type="molecule type" value="Genomic_DNA"/>
</dbReference>
<dbReference type="PANTHER" id="PTHR24023">
    <property type="entry name" value="COLLAGEN ALPHA"/>
    <property type="match status" value="1"/>
</dbReference>
<gene>
    <name evidence="3" type="ORF">GCK32_008394</name>
</gene>
<keyword evidence="1" id="KW-0677">Repeat</keyword>
<feature type="region of interest" description="Disordered" evidence="2">
    <location>
        <begin position="396"/>
        <end position="416"/>
    </location>
</feature>
<dbReference type="AlphaFoldDB" id="A0AAN8IBC5"/>
<dbReference type="GO" id="GO:0005615">
    <property type="term" value="C:extracellular space"/>
    <property type="evidence" value="ECO:0007669"/>
    <property type="project" value="TreeGrafter"/>
</dbReference>
<comment type="caution">
    <text evidence="3">The sequence shown here is derived from an EMBL/GenBank/DDBJ whole genome shotgun (WGS) entry which is preliminary data.</text>
</comment>
<feature type="compositionally biased region" description="Low complexity" evidence="2">
    <location>
        <begin position="340"/>
        <end position="349"/>
    </location>
</feature>
<feature type="region of interest" description="Disordered" evidence="2">
    <location>
        <begin position="133"/>
        <end position="159"/>
    </location>
</feature>
<feature type="region of interest" description="Disordered" evidence="2">
    <location>
        <begin position="285"/>
        <end position="381"/>
    </location>
</feature>
<feature type="compositionally biased region" description="Gly residues" evidence="2">
    <location>
        <begin position="330"/>
        <end position="339"/>
    </location>
</feature>
<feature type="compositionally biased region" description="Pro residues" evidence="2">
    <location>
        <begin position="319"/>
        <end position="329"/>
    </location>
</feature>
<dbReference type="GO" id="GO:0031012">
    <property type="term" value="C:extracellular matrix"/>
    <property type="evidence" value="ECO:0007669"/>
    <property type="project" value="TreeGrafter"/>
</dbReference>
<sequence length="458" mass="48660">MHNIECDLNEQFLAATRIVESSWQDLMAMEGSDGVQVHSWRAVRQAVNQNLEAVDQLSVTSSSITVHESLSVRSPPSIPVVSKIDFTDVIDRTSSSSAPEEMMTTSAQGRWLQQSQTQATSTLQQVYSMEETPYSSGARGEKLPSSSYEPPTMTPFQTTERYPVPDYGYAYTKLKCCCSLRDYDYTQTLPMSPICPAGDKGPPGVKGDPGEPGMPGSNGYDGEPAHYVLRPYAPPYLDSKDFCPLCPAGPPGLTGPKGAMGYRGHRGLRGVPGAPGLHGQPGLIGATGDVGERGRPGIKGYKGSRGSYGIVSSKGKPGNPGPPGSPGVPGPRGIGGAPGDYGPMGKQGPVGPPGVQGPPGADGLDGNVGREGPQGKNGPHCPCSTNFYERYHSTKNPERPLITTSPSVAPSITPAPEYQSLQEITPAKTKFDYRKRSVPVERLLKKKKVAVVEFNRSD</sequence>
<keyword evidence="4" id="KW-1185">Reference proteome</keyword>
<dbReference type="InterPro" id="IPR050149">
    <property type="entry name" value="Collagen_superfamily"/>
</dbReference>
<accession>A0AAN8IBC5</accession>
<dbReference type="InterPro" id="IPR008160">
    <property type="entry name" value="Collagen"/>
</dbReference>
<keyword evidence="3" id="KW-0176">Collagen</keyword>